<dbReference type="GO" id="GO:0003676">
    <property type="term" value="F:nucleic acid binding"/>
    <property type="evidence" value="ECO:0007669"/>
    <property type="project" value="InterPro"/>
</dbReference>
<evidence type="ECO:0000259" key="1">
    <source>
        <dbReference type="PROSITE" id="PS50994"/>
    </source>
</evidence>
<dbReference type="InterPro" id="IPR036397">
    <property type="entry name" value="RNaseH_sf"/>
</dbReference>
<dbReference type="InterPro" id="IPR012337">
    <property type="entry name" value="RNaseH-like_sf"/>
</dbReference>
<feature type="domain" description="Integrase catalytic" evidence="1">
    <location>
        <begin position="1"/>
        <end position="136"/>
    </location>
</feature>
<accession>A0A182W8E0</accession>
<dbReference type="PANTHER" id="PTHR47331">
    <property type="entry name" value="PHD-TYPE DOMAIN-CONTAINING PROTEIN"/>
    <property type="match status" value="1"/>
</dbReference>
<keyword evidence="3" id="KW-1185">Reference proteome</keyword>
<dbReference type="AlphaFoldDB" id="A0A182W8E0"/>
<dbReference type="SUPFAM" id="SSF53098">
    <property type="entry name" value="Ribonuclease H-like"/>
    <property type="match status" value="1"/>
</dbReference>
<reference evidence="2" key="2">
    <citation type="submission" date="2020-05" db="UniProtKB">
        <authorList>
            <consortium name="EnsemblMetazoa"/>
        </authorList>
    </citation>
    <scope>IDENTIFICATION</scope>
    <source>
        <strain evidence="2">MINIMUS1</strain>
    </source>
</reference>
<proteinExistence type="predicted"/>
<organism evidence="2 3">
    <name type="scientific">Anopheles minimus</name>
    <dbReference type="NCBI Taxonomy" id="112268"/>
    <lineage>
        <taxon>Eukaryota</taxon>
        <taxon>Metazoa</taxon>
        <taxon>Ecdysozoa</taxon>
        <taxon>Arthropoda</taxon>
        <taxon>Hexapoda</taxon>
        <taxon>Insecta</taxon>
        <taxon>Pterygota</taxon>
        <taxon>Neoptera</taxon>
        <taxon>Endopterygota</taxon>
        <taxon>Diptera</taxon>
        <taxon>Nematocera</taxon>
        <taxon>Culicoidea</taxon>
        <taxon>Culicidae</taxon>
        <taxon>Anophelinae</taxon>
        <taxon>Anopheles</taxon>
    </lineage>
</organism>
<dbReference type="Proteomes" id="UP000075920">
    <property type="component" value="Unassembled WGS sequence"/>
</dbReference>
<dbReference type="InterPro" id="IPR001584">
    <property type="entry name" value="Integrase_cat-core"/>
</dbReference>
<name>A0A182W8E0_9DIPT</name>
<dbReference type="InterPro" id="IPR040676">
    <property type="entry name" value="DUF5641"/>
</dbReference>
<dbReference type="Pfam" id="PF18701">
    <property type="entry name" value="DUF5641"/>
    <property type="match status" value="1"/>
</dbReference>
<dbReference type="VEuPathDB" id="VectorBase:AMIN006614"/>
<evidence type="ECO:0000313" key="2">
    <source>
        <dbReference type="EnsemblMetazoa" id="AMIN006614-PA"/>
    </source>
</evidence>
<dbReference type="Gene3D" id="3.30.420.10">
    <property type="entry name" value="Ribonuclease H-like superfamily/Ribonuclease H"/>
    <property type="match status" value="1"/>
</dbReference>
<dbReference type="PROSITE" id="PS50994">
    <property type="entry name" value="INTEGRASE"/>
    <property type="match status" value="1"/>
</dbReference>
<dbReference type="EnsemblMetazoa" id="AMIN006614-RA">
    <property type="protein sequence ID" value="AMIN006614-PA"/>
    <property type="gene ID" value="AMIN006614"/>
</dbReference>
<reference evidence="3" key="1">
    <citation type="submission" date="2013-03" db="EMBL/GenBank/DDBJ databases">
        <title>The Genome Sequence of Anopheles minimus MINIMUS1.</title>
        <authorList>
            <consortium name="The Broad Institute Genomics Platform"/>
            <person name="Neafsey D.E."/>
            <person name="Walton C."/>
            <person name="Walker B."/>
            <person name="Young S.K."/>
            <person name="Zeng Q."/>
            <person name="Gargeya S."/>
            <person name="Fitzgerald M."/>
            <person name="Haas B."/>
            <person name="Abouelleil A."/>
            <person name="Allen A.W."/>
            <person name="Alvarado L."/>
            <person name="Arachchi H.M."/>
            <person name="Berlin A.M."/>
            <person name="Chapman S.B."/>
            <person name="Gainer-Dewar J."/>
            <person name="Goldberg J."/>
            <person name="Griggs A."/>
            <person name="Gujja S."/>
            <person name="Hansen M."/>
            <person name="Howarth C."/>
            <person name="Imamovic A."/>
            <person name="Ireland A."/>
            <person name="Larimer J."/>
            <person name="McCowan C."/>
            <person name="Murphy C."/>
            <person name="Pearson M."/>
            <person name="Poon T.W."/>
            <person name="Priest M."/>
            <person name="Roberts A."/>
            <person name="Saif S."/>
            <person name="Shea T."/>
            <person name="Sisk P."/>
            <person name="Sykes S."/>
            <person name="Wortman J."/>
            <person name="Nusbaum C."/>
            <person name="Birren B."/>
        </authorList>
    </citation>
    <scope>NUCLEOTIDE SEQUENCE [LARGE SCALE GENOMIC DNA]</scope>
    <source>
        <strain evidence="3">MINIMUS1</strain>
    </source>
</reference>
<dbReference type="GO" id="GO:0015074">
    <property type="term" value="P:DNA integration"/>
    <property type="evidence" value="ECO:0007669"/>
    <property type="project" value="InterPro"/>
</dbReference>
<protein>
    <recommendedName>
        <fullName evidence="1">Integrase catalytic domain-containing protein</fullName>
    </recommendedName>
</protein>
<dbReference type="STRING" id="112268.A0A182W8E0"/>
<sequence>MSCILAIRNFIARRGQPRTLYSDRGTNFVGAKNELENIRSRIDSEKIMREFITNDTEWVLIPPLSPHMGGSWERQIRTVKKNLLAVATLKKLSDETLLNFLIEVEQTVNSHPLTHVPVDDDSAPALTPNHFLLGSSNGIKPLSTLNETGPALKQNWHATQILANLFWKRWVSDYLPEITRRSKWFQEVKPIEVGDVVLIVDEKLPRNCWPKGKIIDTTPGRDGRVRSATVKTAHGTYVRPAAKIAVLDIQRNKE</sequence>
<evidence type="ECO:0000313" key="3">
    <source>
        <dbReference type="Proteomes" id="UP000075920"/>
    </source>
</evidence>